<dbReference type="InterPro" id="IPR001680">
    <property type="entry name" value="WD40_rpt"/>
</dbReference>
<dbReference type="Gene3D" id="2.130.10.10">
    <property type="entry name" value="YVTN repeat-like/Quinoprotein amine dehydrogenase"/>
    <property type="match status" value="1"/>
</dbReference>
<dbReference type="InterPro" id="IPR015943">
    <property type="entry name" value="WD40/YVTN_repeat-like_dom_sf"/>
</dbReference>
<evidence type="ECO:0000313" key="2">
    <source>
        <dbReference type="Proteomes" id="UP001383192"/>
    </source>
</evidence>
<dbReference type="EMBL" id="JAYKXP010000073">
    <property type="protein sequence ID" value="KAK7030920.1"/>
    <property type="molecule type" value="Genomic_DNA"/>
</dbReference>
<protein>
    <submittedName>
        <fullName evidence="1">Uncharacterized protein</fullName>
    </submittedName>
</protein>
<gene>
    <name evidence="1" type="ORF">VNI00_013866</name>
</gene>
<keyword evidence="2" id="KW-1185">Reference proteome</keyword>
<sequence>MTSEYSKYKLRASLRGQVGPVACIAAHPLGTYVACGGQDGTNIWHLQSASQMHSPTGAGERGVTTAMVWITRADDPDDGLAFGTEGGYLCIWKRAKGEGEFVEVFCDLLTGGQDGLEVAAMSYDITSGQLAVVHRSEVMHRFVIDGAMLPTSLKSVRLVKHWPEAVAFGQTSALGPEIWTFGREDGEV</sequence>
<dbReference type="SMART" id="SM00320">
    <property type="entry name" value="WD40"/>
    <property type="match status" value="1"/>
</dbReference>
<proteinExistence type="predicted"/>
<evidence type="ECO:0000313" key="1">
    <source>
        <dbReference type="EMBL" id="KAK7030920.1"/>
    </source>
</evidence>
<organism evidence="1 2">
    <name type="scientific">Paramarasmius palmivorus</name>
    <dbReference type="NCBI Taxonomy" id="297713"/>
    <lineage>
        <taxon>Eukaryota</taxon>
        <taxon>Fungi</taxon>
        <taxon>Dikarya</taxon>
        <taxon>Basidiomycota</taxon>
        <taxon>Agaricomycotina</taxon>
        <taxon>Agaricomycetes</taxon>
        <taxon>Agaricomycetidae</taxon>
        <taxon>Agaricales</taxon>
        <taxon>Marasmiineae</taxon>
        <taxon>Marasmiaceae</taxon>
        <taxon>Paramarasmius</taxon>
    </lineage>
</organism>
<dbReference type="InterPro" id="IPR036322">
    <property type="entry name" value="WD40_repeat_dom_sf"/>
</dbReference>
<name>A0AAW0BVQ8_9AGAR</name>
<comment type="caution">
    <text evidence="1">The sequence shown here is derived from an EMBL/GenBank/DDBJ whole genome shotgun (WGS) entry which is preliminary data.</text>
</comment>
<accession>A0AAW0BVQ8</accession>
<dbReference type="SUPFAM" id="SSF50978">
    <property type="entry name" value="WD40 repeat-like"/>
    <property type="match status" value="1"/>
</dbReference>
<dbReference type="AlphaFoldDB" id="A0AAW0BVQ8"/>
<dbReference type="Proteomes" id="UP001383192">
    <property type="component" value="Unassembled WGS sequence"/>
</dbReference>
<reference evidence="1 2" key="1">
    <citation type="submission" date="2024-01" db="EMBL/GenBank/DDBJ databases">
        <title>A draft genome for a cacao thread blight-causing isolate of Paramarasmius palmivorus.</title>
        <authorList>
            <person name="Baruah I.K."/>
            <person name="Bukari Y."/>
            <person name="Amoako-Attah I."/>
            <person name="Meinhardt L.W."/>
            <person name="Bailey B.A."/>
            <person name="Cohen S.P."/>
        </authorList>
    </citation>
    <scope>NUCLEOTIDE SEQUENCE [LARGE SCALE GENOMIC DNA]</scope>
    <source>
        <strain evidence="1 2">GH-12</strain>
    </source>
</reference>